<dbReference type="RefSeq" id="XP_004358400.1">
    <property type="nucleotide sequence ID" value="XM_004358343.1"/>
</dbReference>
<sequence length="258" mass="29034">MADVEKHIHRALETLPAGKDTRVGGSFDMNNAKIVNSNGQATDAVTKPQNGNPPHPCCLVGVNYRPSSIQGLTYNGNTVTFNADMKPAIVYTKYIEGKEVYAPTVHPSDKYKGFTREYTPSNQNVRVSVSNAIDDCEKALQIGNLYNYTVIMNEEKGSWNASLQPGKWVIYQTHIYYAWRITVSNETPLQYIKDVLNANNYPFRVNAHDPQYVYGISVVNRNDNFVLAFDTRAKEPVTYNQVTDYMFGAGYSRWSGSF</sequence>
<dbReference type="InterPro" id="IPR038768">
    <property type="entry name" value="SmlA"/>
</dbReference>
<feature type="domain" description="Monalysin Pore-forming" evidence="1">
    <location>
        <begin position="33"/>
        <end position="248"/>
    </location>
</feature>
<evidence type="ECO:0000313" key="2">
    <source>
        <dbReference type="EMBL" id="EGG20550.1"/>
    </source>
</evidence>
<dbReference type="InterPro" id="IPR040927">
    <property type="entry name" value="PF_Monalysin"/>
</dbReference>
<gene>
    <name evidence="2" type="ORF">DFA_00411</name>
</gene>
<dbReference type="AlphaFoldDB" id="F4PRQ1"/>
<dbReference type="Pfam" id="PF18063">
    <property type="entry name" value="BB_PF"/>
    <property type="match status" value="1"/>
</dbReference>
<proteinExistence type="predicted"/>
<dbReference type="GeneID" id="14872773"/>
<keyword evidence="3" id="KW-1185">Reference proteome</keyword>
<accession>F4PRQ1</accession>
<dbReference type="KEGG" id="dfa:DFA_00411"/>
<organism evidence="2 3">
    <name type="scientific">Cavenderia fasciculata</name>
    <name type="common">Slime mold</name>
    <name type="synonym">Dictyostelium fasciculatum</name>
    <dbReference type="NCBI Taxonomy" id="261658"/>
    <lineage>
        <taxon>Eukaryota</taxon>
        <taxon>Amoebozoa</taxon>
        <taxon>Evosea</taxon>
        <taxon>Eumycetozoa</taxon>
        <taxon>Dictyostelia</taxon>
        <taxon>Acytosteliales</taxon>
        <taxon>Cavenderiaceae</taxon>
        <taxon>Cavenderia</taxon>
    </lineage>
</organism>
<dbReference type="Proteomes" id="UP000007797">
    <property type="component" value="Unassembled WGS sequence"/>
</dbReference>
<name>F4PRQ1_CACFS</name>
<dbReference type="EMBL" id="GL883010">
    <property type="protein sequence ID" value="EGG20550.1"/>
    <property type="molecule type" value="Genomic_DNA"/>
</dbReference>
<reference evidence="3" key="1">
    <citation type="journal article" date="2011" name="Genome Res.">
        <title>Phylogeny-wide analysis of social amoeba genomes highlights ancient origins for complex intercellular communication.</title>
        <authorList>
            <person name="Heidel A.J."/>
            <person name="Lawal H.M."/>
            <person name="Felder M."/>
            <person name="Schilde C."/>
            <person name="Helps N.R."/>
            <person name="Tunggal B."/>
            <person name="Rivero F."/>
            <person name="John U."/>
            <person name="Schleicher M."/>
            <person name="Eichinger L."/>
            <person name="Platzer M."/>
            <person name="Noegel A.A."/>
            <person name="Schaap P."/>
            <person name="Gloeckner G."/>
        </authorList>
    </citation>
    <scope>NUCLEOTIDE SEQUENCE [LARGE SCALE GENOMIC DNA]</scope>
    <source>
        <strain evidence="3">SH3</strain>
    </source>
</reference>
<dbReference type="GO" id="GO:0031157">
    <property type="term" value="P:regulation of aggregate size involved in sorocarp development"/>
    <property type="evidence" value="ECO:0007669"/>
    <property type="project" value="InterPro"/>
</dbReference>
<protein>
    <recommendedName>
        <fullName evidence="1">Monalysin Pore-forming domain-containing protein</fullName>
    </recommendedName>
</protein>
<dbReference type="PANTHER" id="PTHR35884">
    <property type="entry name" value="SMALL AGGREGATE FORMATION PROTEIN"/>
    <property type="match status" value="1"/>
</dbReference>
<evidence type="ECO:0000313" key="3">
    <source>
        <dbReference type="Proteomes" id="UP000007797"/>
    </source>
</evidence>
<dbReference type="OrthoDB" id="2368263at2759"/>
<evidence type="ECO:0000259" key="1">
    <source>
        <dbReference type="Pfam" id="PF18063"/>
    </source>
</evidence>
<dbReference type="PANTHER" id="PTHR35884:SF1">
    <property type="entry name" value="MONALYSIN BETA BARREL PORE-FORMING DOMAIN-CONTAINING PROTEIN-RELATED"/>
    <property type="match status" value="1"/>
</dbReference>